<dbReference type="FunFam" id="3.30.420.40:FF:000026">
    <property type="entry name" value="Heat shock protein 70"/>
    <property type="match status" value="1"/>
</dbReference>
<dbReference type="InterPro" id="IPR013126">
    <property type="entry name" value="Hsp_70_fam"/>
</dbReference>
<evidence type="ECO:0000256" key="7">
    <source>
        <dbReference type="ARBA" id="ARBA00023186"/>
    </source>
</evidence>
<keyword evidence="4 9" id="KW-0547">Nucleotide-binding</keyword>
<dbReference type="FunFam" id="3.30.420.40:FF:000172">
    <property type="entry name" value="Heat shock 70 kDa protein"/>
    <property type="match status" value="2"/>
</dbReference>
<proteinExistence type="inferred from homology"/>
<dbReference type="Pfam" id="PF00012">
    <property type="entry name" value="HSP70"/>
    <property type="match status" value="1"/>
</dbReference>
<dbReference type="FunFam" id="3.90.640.10:FF:000002">
    <property type="entry name" value="Heat shock 70 kDa"/>
    <property type="match status" value="1"/>
</dbReference>
<comment type="similarity">
    <text evidence="9">Belongs to the heat shock protein 70 family.</text>
</comment>
<dbReference type="GO" id="GO:0005737">
    <property type="term" value="C:cytoplasm"/>
    <property type="evidence" value="ECO:0007669"/>
    <property type="project" value="UniProtKB-SubCell"/>
</dbReference>
<accession>A0A420HPG3</accession>
<gene>
    <name evidence="10" type="ORF">GcC1_176011</name>
</gene>
<reference evidence="10 11" key="1">
    <citation type="journal article" date="2018" name="BMC Genomics">
        <title>Comparative genome analyses reveal sequence features reflecting distinct modes of host-adaptation between dicot and monocot powdery mildew.</title>
        <authorList>
            <person name="Wu Y."/>
            <person name="Ma X."/>
            <person name="Pan Z."/>
            <person name="Kale S.D."/>
            <person name="Song Y."/>
            <person name="King H."/>
            <person name="Zhang Q."/>
            <person name="Presley C."/>
            <person name="Deng X."/>
            <person name="Wei C.I."/>
            <person name="Xiao S."/>
        </authorList>
    </citation>
    <scope>NUCLEOTIDE SEQUENCE [LARGE SCALE GENOMIC DNA]</scope>
    <source>
        <strain evidence="10">UCSC1</strain>
    </source>
</reference>
<evidence type="ECO:0000256" key="1">
    <source>
        <dbReference type="ARBA" id="ARBA00004496"/>
    </source>
</evidence>
<evidence type="ECO:0000256" key="8">
    <source>
        <dbReference type="ARBA" id="ARBA00048056"/>
    </source>
</evidence>
<dbReference type="FunFam" id="3.30.30.30:FF:000005">
    <property type="entry name" value="Heat shock protein ssb1"/>
    <property type="match status" value="1"/>
</dbReference>
<dbReference type="EMBL" id="MCBR01017602">
    <property type="protein sequence ID" value="RKF59330.1"/>
    <property type="molecule type" value="Genomic_DNA"/>
</dbReference>
<evidence type="ECO:0000256" key="9">
    <source>
        <dbReference type="RuleBase" id="RU003322"/>
    </source>
</evidence>
<dbReference type="Gene3D" id="3.30.30.30">
    <property type="match status" value="1"/>
</dbReference>
<organism evidence="10 11">
    <name type="scientific">Golovinomyces cichoracearum</name>
    <dbReference type="NCBI Taxonomy" id="62708"/>
    <lineage>
        <taxon>Eukaryota</taxon>
        <taxon>Fungi</taxon>
        <taxon>Dikarya</taxon>
        <taxon>Ascomycota</taxon>
        <taxon>Pezizomycotina</taxon>
        <taxon>Leotiomycetes</taxon>
        <taxon>Erysiphales</taxon>
        <taxon>Erysiphaceae</taxon>
        <taxon>Golovinomyces</taxon>
    </lineage>
</organism>
<dbReference type="GO" id="GO:0005524">
    <property type="term" value="F:ATP binding"/>
    <property type="evidence" value="ECO:0007669"/>
    <property type="project" value="UniProtKB-KW"/>
</dbReference>
<dbReference type="PROSITE" id="PS01036">
    <property type="entry name" value="HSP70_3"/>
    <property type="match status" value="1"/>
</dbReference>
<dbReference type="InterPro" id="IPR029048">
    <property type="entry name" value="HSP70_C_sf"/>
</dbReference>
<dbReference type="GO" id="GO:0140662">
    <property type="term" value="F:ATP-dependent protein folding chaperone"/>
    <property type="evidence" value="ECO:0007669"/>
    <property type="project" value="InterPro"/>
</dbReference>
<evidence type="ECO:0000256" key="4">
    <source>
        <dbReference type="ARBA" id="ARBA00022741"/>
    </source>
</evidence>
<dbReference type="PANTHER" id="PTHR19375">
    <property type="entry name" value="HEAT SHOCK PROTEIN 70KDA"/>
    <property type="match status" value="1"/>
</dbReference>
<keyword evidence="3" id="KW-0963">Cytoplasm</keyword>
<dbReference type="PROSITE" id="PS00297">
    <property type="entry name" value="HSP70_1"/>
    <property type="match status" value="1"/>
</dbReference>
<dbReference type="SUPFAM" id="SSF100934">
    <property type="entry name" value="Heat shock protein 70kD (HSP70), C-terminal subdomain"/>
    <property type="match status" value="1"/>
</dbReference>
<dbReference type="Gene3D" id="3.90.640.10">
    <property type="entry name" value="Actin, Chain A, domain 4"/>
    <property type="match status" value="1"/>
</dbReference>
<dbReference type="FunFam" id="1.20.1270.10:FF:000014">
    <property type="entry name" value="Heat shock protein 70"/>
    <property type="match status" value="1"/>
</dbReference>
<keyword evidence="6 9" id="KW-0067">ATP-binding</keyword>
<dbReference type="InterPro" id="IPR029047">
    <property type="entry name" value="HSP70_peptide-bd_sf"/>
</dbReference>
<dbReference type="InterPro" id="IPR043129">
    <property type="entry name" value="ATPase_NBD"/>
</dbReference>
<protein>
    <recommendedName>
        <fullName evidence="2">non-chaperonin molecular chaperone ATPase</fullName>
        <ecNumber evidence="2">3.6.4.10</ecNumber>
    </recommendedName>
</protein>
<dbReference type="PRINTS" id="PR00301">
    <property type="entry name" value="HEATSHOCK70"/>
</dbReference>
<evidence type="ECO:0000256" key="6">
    <source>
        <dbReference type="ARBA" id="ARBA00022840"/>
    </source>
</evidence>
<dbReference type="Gene3D" id="2.60.34.10">
    <property type="entry name" value="Substrate Binding Domain Of DNAk, Chain A, domain 1"/>
    <property type="match status" value="1"/>
</dbReference>
<comment type="subcellular location">
    <subcellularLocation>
        <location evidence="1">Cytoplasm</location>
    </subcellularLocation>
</comment>
<evidence type="ECO:0000313" key="11">
    <source>
        <dbReference type="Proteomes" id="UP000285405"/>
    </source>
</evidence>
<dbReference type="OrthoDB" id="2401965at2759"/>
<evidence type="ECO:0000256" key="2">
    <source>
        <dbReference type="ARBA" id="ARBA00012554"/>
    </source>
</evidence>
<comment type="caution">
    <text evidence="10">The sequence shown here is derived from an EMBL/GenBank/DDBJ whole genome shotgun (WGS) entry which is preliminary data.</text>
</comment>
<dbReference type="SUPFAM" id="SSF53067">
    <property type="entry name" value="Actin-like ATPase domain"/>
    <property type="match status" value="2"/>
</dbReference>
<dbReference type="InterPro" id="IPR018181">
    <property type="entry name" value="Heat_shock_70_CS"/>
</dbReference>
<comment type="catalytic activity">
    <reaction evidence="8">
        <text>ATP + H2O = ADP + phosphate + H(+)</text>
        <dbReference type="Rhea" id="RHEA:13065"/>
        <dbReference type="ChEBI" id="CHEBI:15377"/>
        <dbReference type="ChEBI" id="CHEBI:15378"/>
        <dbReference type="ChEBI" id="CHEBI:30616"/>
        <dbReference type="ChEBI" id="CHEBI:43474"/>
        <dbReference type="ChEBI" id="CHEBI:456216"/>
        <dbReference type="EC" id="3.6.4.10"/>
    </reaction>
</comment>
<dbReference type="SUPFAM" id="SSF100920">
    <property type="entry name" value="Heat shock protein 70kD (HSP70), peptide-binding domain"/>
    <property type="match status" value="1"/>
</dbReference>
<keyword evidence="7" id="KW-0143">Chaperone</keyword>
<dbReference type="GO" id="GO:0016787">
    <property type="term" value="F:hydrolase activity"/>
    <property type="evidence" value="ECO:0007669"/>
    <property type="project" value="UniProtKB-KW"/>
</dbReference>
<dbReference type="Proteomes" id="UP000285405">
    <property type="component" value="Unassembled WGS sequence"/>
</dbReference>
<dbReference type="Gene3D" id="3.30.420.40">
    <property type="match status" value="2"/>
</dbReference>
<dbReference type="AlphaFoldDB" id="A0A420HPG3"/>
<sequence>MATEVYDGAIGIDLGTTYSCVATYEGANVEIIANEQGSFTTPSFISFTDKERLIGEAAKNQAAMNPRNTIFDIKRLIGRRFDDPTVKKDIESWPFKVIDKDGSPMVEVEYLGETKVFSPQEVSSMVLTKMKEVAEVKLGKKVSKAVITVPAYFNDNQRQATKDAGAIAGLNVLRIINEPTAAAIAYGLGAGKSSKERNVLIYDLGGGTFDVSLLNIQGGVFTVKATAGDTHLGGQDFDTNLLEHFKKEFLRKTKKDLSSDPRALRRLRTACERAKRTLSNGAQTTVEIDSLFEGIDFNAQITRARFEDLNSKAFNGTIDPVNQVLKDANLDKSRVDEIVLVGGSTRIPRIQKLLSDFFDGKKLEKSINPDEAVAYGAAVQAGILSGKATSADTADLLLLDVVPLSLGVAMEGNIFAPVVPRGQTVPTIKKRTFTTVADNQQTVQFPVFQGERVNCEDNTSLGEFTLAPIPPMKAGDAILEVVFEVDVNGILKVTATEKTSGRSANITISNSVGKLSSSEIENMISDAEKFKNSDEAFSKKFEARQQLESYISRVEEIVSDPTMSLKLKRGNKDKIESALSDAMAQLEIEDSTSDDLKKKELALKRAVTKAMSAR</sequence>
<evidence type="ECO:0000256" key="3">
    <source>
        <dbReference type="ARBA" id="ARBA00022490"/>
    </source>
</evidence>
<dbReference type="EC" id="3.6.4.10" evidence="2"/>
<dbReference type="FunFam" id="2.60.34.10:FF:000004">
    <property type="entry name" value="Heat shock protein SSB1"/>
    <property type="match status" value="1"/>
</dbReference>
<evidence type="ECO:0000256" key="5">
    <source>
        <dbReference type="ARBA" id="ARBA00022801"/>
    </source>
</evidence>
<dbReference type="Gene3D" id="1.20.1270.10">
    <property type="match status" value="1"/>
</dbReference>
<dbReference type="NCBIfam" id="NF001413">
    <property type="entry name" value="PRK00290.1"/>
    <property type="match status" value="1"/>
</dbReference>
<name>A0A420HPG3_9PEZI</name>
<evidence type="ECO:0000313" key="10">
    <source>
        <dbReference type="EMBL" id="RKF59330.1"/>
    </source>
</evidence>
<keyword evidence="5" id="KW-0378">Hydrolase</keyword>
<dbReference type="PROSITE" id="PS00329">
    <property type="entry name" value="HSP70_2"/>
    <property type="match status" value="1"/>
</dbReference>